<feature type="domain" description="FAD-binding PCMH-type" evidence="5">
    <location>
        <begin position="11"/>
        <end position="181"/>
    </location>
</feature>
<keyword evidence="3" id="KW-0060">Ascorbate biosynthesis</keyword>
<proteinExistence type="inferred from homology"/>
<dbReference type="AlphaFoldDB" id="A0A7Y9UTC9"/>
<dbReference type="Gene3D" id="3.30.465.10">
    <property type="match status" value="1"/>
</dbReference>
<evidence type="ECO:0000256" key="1">
    <source>
        <dbReference type="ARBA" id="ARBA00005147"/>
    </source>
</evidence>
<comment type="pathway">
    <text evidence="1">Cofactor biosynthesis; L-ascorbate biosynthesis.</text>
</comment>
<dbReference type="Gene3D" id="3.30.43.10">
    <property type="entry name" value="Uridine Diphospho-n-acetylenolpyruvylglucosamine Reductase, domain 2"/>
    <property type="match status" value="1"/>
</dbReference>
<dbReference type="Pfam" id="PF04030">
    <property type="entry name" value="ALO"/>
    <property type="match status" value="1"/>
</dbReference>
<organism evidence="6 7">
    <name type="scientific">Nocardioides daedukensis</name>
    <dbReference type="NCBI Taxonomy" id="634462"/>
    <lineage>
        <taxon>Bacteria</taxon>
        <taxon>Bacillati</taxon>
        <taxon>Actinomycetota</taxon>
        <taxon>Actinomycetes</taxon>
        <taxon>Propionibacteriales</taxon>
        <taxon>Nocardioidaceae</taxon>
        <taxon>Nocardioides</taxon>
    </lineage>
</organism>
<dbReference type="GO" id="GO:0050105">
    <property type="term" value="F:L-gulonolactone oxidase activity"/>
    <property type="evidence" value="ECO:0007669"/>
    <property type="project" value="UniProtKB-EC"/>
</dbReference>
<dbReference type="InterPro" id="IPR016171">
    <property type="entry name" value="Vanillyl_alc_oxidase_C-sub2"/>
</dbReference>
<dbReference type="RefSeq" id="WP_179501087.1">
    <property type="nucleotide sequence ID" value="NZ_JACCAA010000001.1"/>
</dbReference>
<protein>
    <submittedName>
        <fullName evidence="6">L-gulonolactone oxidase</fullName>
        <ecNumber evidence="6">1.1.3.8</ecNumber>
    </submittedName>
</protein>
<dbReference type="InterPro" id="IPR016166">
    <property type="entry name" value="FAD-bd_PCMH"/>
</dbReference>
<dbReference type="GO" id="GO:0080049">
    <property type="term" value="F:L-gulono-1,4-lactone dehydrogenase activity"/>
    <property type="evidence" value="ECO:0007669"/>
    <property type="project" value="TreeGrafter"/>
</dbReference>
<dbReference type="NCBIfam" id="TIGR01679">
    <property type="entry name" value="bact_FAD_ox"/>
    <property type="match status" value="1"/>
</dbReference>
<dbReference type="GO" id="GO:0003885">
    <property type="term" value="F:D-arabinono-1,4-lactone oxidase activity"/>
    <property type="evidence" value="ECO:0007669"/>
    <property type="project" value="InterPro"/>
</dbReference>
<dbReference type="InterPro" id="IPR036318">
    <property type="entry name" value="FAD-bd_PCMH-like_sf"/>
</dbReference>
<dbReference type="Proteomes" id="UP000540656">
    <property type="component" value="Unassembled WGS sequence"/>
</dbReference>
<dbReference type="GO" id="GO:0019853">
    <property type="term" value="P:L-ascorbic acid biosynthetic process"/>
    <property type="evidence" value="ECO:0007669"/>
    <property type="project" value="UniProtKB-UniPathway"/>
</dbReference>
<sequence>MHTWQNWSGLETAHPTEVITPATPDEVAVAVRRAAAAGDRVKMVGTGHSFTSISAPESVMLRPDGLSGITAVDRAAMTVTALAGTPLYVLNSELARMGLSLHNMGDIAEQTLAGATSTGTHGTGGVKASLSAQLAGLRLVTGDGSTVVASRDENPDVFAAARIGLGALGVITHVTFEVEPLGVLEAHEQPMGWDEALARYDEFVSQNHHCDMYWFPHTDRMQVKTNNRLDVPIDEIDPVGRFRGWLDDDFLSNSVFGLVNRLGNRAPGLIPRINDLSGRLLSERRYSDIPHRVFTSPRRVVFKEMEYAVAREVGLDVLREARQLIERKGWRIGFPVEIRMTPADDITLGTSTGRDSIYLAFHVHEHAEHLDYFGGVEEILKAAGGRPHWGKVHTRQAADLAEVYPRFEEFLALRDRLDPGRVFANDYLRRVLGD</sequence>
<comment type="similarity">
    <text evidence="2">Belongs to the oxygen-dependent FAD-linked oxidoreductase family.</text>
</comment>
<dbReference type="EC" id="1.1.3.8" evidence="6"/>
<accession>A0A7Y9UTC9</accession>
<evidence type="ECO:0000256" key="3">
    <source>
        <dbReference type="ARBA" id="ARBA00022644"/>
    </source>
</evidence>
<name>A0A7Y9UTC9_9ACTN</name>
<evidence type="ECO:0000259" key="5">
    <source>
        <dbReference type="PROSITE" id="PS51387"/>
    </source>
</evidence>
<dbReference type="EMBL" id="JACCAA010000001">
    <property type="protein sequence ID" value="NYG57869.1"/>
    <property type="molecule type" value="Genomic_DNA"/>
</dbReference>
<evidence type="ECO:0000313" key="6">
    <source>
        <dbReference type="EMBL" id="NYG57869.1"/>
    </source>
</evidence>
<dbReference type="PANTHER" id="PTHR43762:SF1">
    <property type="entry name" value="D-ARABINONO-1,4-LACTONE OXIDASE"/>
    <property type="match status" value="1"/>
</dbReference>
<dbReference type="SUPFAM" id="SSF56176">
    <property type="entry name" value="FAD-binding/transporter-associated domain-like"/>
    <property type="match status" value="1"/>
</dbReference>
<dbReference type="Gene3D" id="1.10.45.10">
    <property type="entry name" value="Vanillyl-alcohol Oxidase, Chain A, domain 4"/>
    <property type="match status" value="1"/>
</dbReference>
<dbReference type="InterPro" id="IPR016169">
    <property type="entry name" value="FAD-bd_PCMH_sub2"/>
</dbReference>
<dbReference type="PROSITE" id="PS51387">
    <property type="entry name" value="FAD_PCMH"/>
    <property type="match status" value="1"/>
</dbReference>
<dbReference type="PIRSF" id="PIRSF000136">
    <property type="entry name" value="LGO_GLO"/>
    <property type="match status" value="1"/>
</dbReference>
<keyword evidence="4 6" id="KW-0560">Oxidoreductase</keyword>
<dbReference type="PANTHER" id="PTHR43762">
    <property type="entry name" value="L-GULONOLACTONE OXIDASE"/>
    <property type="match status" value="1"/>
</dbReference>
<dbReference type="GO" id="GO:0071949">
    <property type="term" value="F:FAD binding"/>
    <property type="evidence" value="ECO:0007669"/>
    <property type="project" value="InterPro"/>
</dbReference>
<dbReference type="PROSITE" id="PS00862">
    <property type="entry name" value="OX2_COVAL_FAD"/>
    <property type="match status" value="1"/>
</dbReference>
<dbReference type="InterPro" id="IPR006093">
    <property type="entry name" value="Oxy_OxRdtase_FAD_BS"/>
</dbReference>
<dbReference type="InterPro" id="IPR006094">
    <property type="entry name" value="Oxid_FAD_bind_N"/>
</dbReference>
<evidence type="ECO:0000256" key="2">
    <source>
        <dbReference type="ARBA" id="ARBA00005466"/>
    </source>
</evidence>
<dbReference type="InterPro" id="IPR007173">
    <property type="entry name" value="ALO_C"/>
</dbReference>
<keyword evidence="7" id="KW-1185">Reference proteome</keyword>
<dbReference type="InterPro" id="IPR016167">
    <property type="entry name" value="FAD-bd_PCMH_sub1"/>
</dbReference>
<comment type="caution">
    <text evidence="6">The sequence shown here is derived from an EMBL/GenBank/DDBJ whole genome shotgun (WGS) entry which is preliminary data.</text>
</comment>
<dbReference type="Pfam" id="PF01565">
    <property type="entry name" value="FAD_binding_4"/>
    <property type="match status" value="1"/>
</dbReference>
<dbReference type="Gene3D" id="3.30.70.2520">
    <property type="match status" value="1"/>
</dbReference>
<dbReference type="GO" id="GO:0016020">
    <property type="term" value="C:membrane"/>
    <property type="evidence" value="ECO:0007669"/>
    <property type="project" value="InterPro"/>
</dbReference>
<evidence type="ECO:0000313" key="7">
    <source>
        <dbReference type="Proteomes" id="UP000540656"/>
    </source>
</evidence>
<dbReference type="UniPathway" id="UPA00132"/>
<reference evidence="6 7" key="1">
    <citation type="submission" date="2020-07" db="EMBL/GenBank/DDBJ databases">
        <title>Sequencing the genomes of 1000 actinobacteria strains.</title>
        <authorList>
            <person name="Klenk H.-P."/>
        </authorList>
    </citation>
    <scope>NUCLEOTIDE SEQUENCE [LARGE SCALE GENOMIC DNA]</scope>
    <source>
        <strain evidence="6 7">DSM 23819</strain>
    </source>
</reference>
<evidence type="ECO:0000256" key="4">
    <source>
        <dbReference type="ARBA" id="ARBA00023002"/>
    </source>
</evidence>
<dbReference type="InterPro" id="IPR010031">
    <property type="entry name" value="FAD_lactone_oxidase-like"/>
</dbReference>
<gene>
    <name evidence="6" type="ORF">BJ980_000792</name>
</gene>